<reference evidence="2 3" key="1">
    <citation type="journal article" date="2014" name="Int. J. Syst. Evol. Microbiol.">
        <title>Brachybacterium ginsengisoli sp. nov., isolated from soil of a ginseng field.</title>
        <authorList>
            <person name="Hoang V.A."/>
            <person name="Kim Y.J."/>
            <person name="Nguyen N.L."/>
            <person name="Yang D.C."/>
        </authorList>
    </citation>
    <scope>NUCLEOTIDE SEQUENCE [LARGE SCALE GENOMIC DNA]</scope>
    <source>
        <strain evidence="2 3">DCY80</strain>
    </source>
</reference>
<dbReference type="OrthoDB" id="9893198at2"/>
<dbReference type="Proteomes" id="UP000217889">
    <property type="component" value="Chromosome"/>
</dbReference>
<keyword evidence="1" id="KW-0472">Membrane</keyword>
<dbReference type="KEGG" id="bgg:CFK41_15690"/>
<proteinExistence type="predicted"/>
<dbReference type="RefSeq" id="WP_096800521.1">
    <property type="nucleotide sequence ID" value="NZ_CP023564.1"/>
</dbReference>
<keyword evidence="1" id="KW-0812">Transmembrane</keyword>
<keyword evidence="3" id="KW-1185">Reference proteome</keyword>
<evidence type="ECO:0000313" key="3">
    <source>
        <dbReference type="Proteomes" id="UP000217889"/>
    </source>
</evidence>
<sequence length="305" mass="34649">MTAELMISIGSVIVAVVAAIAAVRSSRASRSSAKIAEVQAQLSYQSLVGEAEPSAMLELDEVEYRWSSSGIVLTPGGATDAGVAREALVTLNEASSMGLHAEIVLRGRLVNQRSSQMLVTYKGSWADEVRYPLQNQSLFLIDGEEQQHMTVAANGSLDFVWVDRRSIDQWRQLYIAAEQPRAKDEELQIPRGSFWERVADEVQSLRDPRYDRSSLWRAKIRENNGFRLVVERRAAERIATVWTVTPHQAPVDRREWEHGEKKWRWGLREAVNAPIDDEVIFYRYTRDATLAQVDPPRERWVPGRF</sequence>
<dbReference type="EMBL" id="CP023564">
    <property type="protein sequence ID" value="ATG56061.1"/>
    <property type="molecule type" value="Genomic_DNA"/>
</dbReference>
<gene>
    <name evidence="2" type="ORF">CFK41_15690</name>
</gene>
<dbReference type="AlphaFoldDB" id="A0A291H0S6"/>
<feature type="transmembrane region" description="Helical" evidence="1">
    <location>
        <begin position="6"/>
        <end position="23"/>
    </location>
</feature>
<organism evidence="2 3">
    <name type="scientific">Brachybacterium ginsengisoli</name>
    <dbReference type="NCBI Taxonomy" id="1331682"/>
    <lineage>
        <taxon>Bacteria</taxon>
        <taxon>Bacillati</taxon>
        <taxon>Actinomycetota</taxon>
        <taxon>Actinomycetes</taxon>
        <taxon>Micrococcales</taxon>
        <taxon>Dermabacteraceae</taxon>
        <taxon>Brachybacterium</taxon>
    </lineage>
</organism>
<keyword evidence="1" id="KW-1133">Transmembrane helix</keyword>
<protein>
    <submittedName>
        <fullName evidence="2">Uncharacterized protein</fullName>
    </submittedName>
</protein>
<evidence type="ECO:0000256" key="1">
    <source>
        <dbReference type="SAM" id="Phobius"/>
    </source>
</evidence>
<accession>A0A291H0S6</accession>
<evidence type="ECO:0000313" key="2">
    <source>
        <dbReference type="EMBL" id="ATG56061.1"/>
    </source>
</evidence>
<name>A0A291H0S6_9MICO</name>